<proteinExistence type="predicted"/>
<dbReference type="InterPro" id="IPR018672">
    <property type="entry name" value="DUF2140"/>
</dbReference>
<evidence type="ECO:0000313" key="3">
    <source>
        <dbReference type="Proteomes" id="UP000017170"/>
    </source>
</evidence>
<evidence type="ECO:0000313" key="2">
    <source>
        <dbReference type="EMBL" id="ERN54946.1"/>
    </source>
</evidence>
<keyword evidence="3" id="KW-1185">Reference proteome</keyword>
<dbReference type="PATRIC" id="fig|1188261.3.peg.40"/>
<sequence>MIKGGGDGEMERPKNKFPFKLAFLTLLAINIIVLIIAFVFVIRFTGPIDEDHLSQAAPVDSEAAFTIETSKSKLNGLIAREIEKQDAGVPYVVELGNELIEFRSEFSILGQRVPLEMHFEPQVRENGDVLLLADHISVGILQLPQDRAMQLIKEYADLPEWVDIYPADRLAHIKVTEIDVDPKIDFRAKAINLPEDEITFEMIVNN</sequence>
<keyword evidence="1" id="KW-1133">Transmembrane helix</keyword>
<feature type="transmembrane region" description="Helical" evidence="1">
    <location>
        <begin position="21"/>
        <end position="42"/>
    </location>
</feature>
<organism evidence="2 3">
    <name type="scientific">Alkalihalophilus marmarensis DSM 21297</name>
    <dbReference type="NCBI Taxonomy" id="1188261"/>
    <lineage>
        <taxon>Bacteria</taxon>
        <taxon>Bacillati</taxon>
        <taxon>Bacillota</taxon>
        <taxon>Bacilli</taxon>
        <taxon>Bacillales</taxon>
        <taxon>Bacillaceae</taxon>
        <taxon>Alkalihalophilus</taxon>
    </lineage>
</organism>
<protein>
    <recommendedName>
        <fullName evidence="4">DUF2140 family protein</fullName>
    </recommendedName>
</protein>
<evidence type="ECO:0008006" key="4">
    <source>
        <dbReference type="Google" id="ProtNLM"/>
    </source>
</evidence>
<dbReference type="AlphaFoldDB" id="U6SWC1"/>
<dbReference type="Proteomes" id="UP000017170">
    <property type="component" value="Unassembled WGS sequence"/>
</dbReference>
<dbReference type="Pfam" id="PF09911">
    <property type="entry name" value="DUF2140"/>
    <property type="match status" value="1"/>
</dbReference>
<accession>U6SWC1</accession>
<evidence type="ECO:0000256" key="1">
    <source>
        <dbReference type="SAM" id="Phobius"/>
    </source>
</evidence>
<name>U6SWC1_9BACI</name>
<gene>
    <name evidence="2" type="ORF">A33I_03145</name>
</gene>
<comment type="caution">
    <text evidence="2">The sequence shown here is derived from an EMBL/GenBank/DDBJ whole genome shotgun (WGS) entry which is preliminary data.</text>
</comment>
<keyword evidence="1" id="KW-0812">Transmembrane</keyword>
<reference evidence="2 3" key="1">
    <citation type="journal article" date="2013" name="Genome Announc.">
        <title>Genome Sequence of the Extreme Obligate Alkaliphile Bacillus marmarensis Strain DSM 21297.</title>
        <authorList>
            <person name="Wernick D.G."/>
            <person name="Choi K.Y."/>
            <person name="Tat C.A."/>
            <person name="Lafontaine Rivera J.G."/>
            <person name="Liao J.C."/>
        </authorList>
    </citation>
    <scope>NUCLEOTIDE SEQUENCE [LARGE SCALE GENOMIC DNA]</scope>
    <source>
        <strain evidence="2 3">DSM 21297</strain>
    </source>
</reference>
<keyword evidence="1" id="KW-0472">Membrane</keyword>
<dbReference type="EMBL" id="ATAE01000003">
    <property type="protein sequence ID" value="ERN54946.1"/>
    <property type="molecule type" value="Genomic_DNA"/>
</dbReference>